<dbReference type="SMART" id="SM00363">
    <property type="entry name" value="S4"/>
    <property type="match status" value="1"/>
</dbReference>
<dbReference type="SUPFAM" id="SSF55174">
    <property type="entry name" value="Alpha-L RNA-binding motif"/>
    <property type="match status" value="1"/>
</dbReference>
<dbReference type="PROSITE" id="PS50889">
    <property type="entry name" value="S4"/>
    <property type="match status" value="1"/>
</dbReference>
<accession>A0A7W6R9V7</accession>
<dbReference type="GO" id="GO:0003723">
    <property type="term" value="F:RNA binding"/>
    <property type="evidence" value="ECO:0007669"/>
    <property type="project" value="UniProtKB-KW"/>
</dbReference>
<evidence type="ECO:0000256" key="2">
    <source>
        <dbReference type="SAM" id="MobiDB-lite"/>
    </source>
</evidence>
<name>A0A7W6R9V7_9PROT</name>
<comment type="caution">
    <text evidence="4">The sequence shown here is derived from an EMBL/GenBank/DDBJ whole genome shotgun (WGS) entry which is preliminary data.</text>
</comment>
<dbReference type="RefSeq" id="WP_184042193.1">
    <property type="nucleotide sequence ID" value="NZ_JACIGK010000001.1"/>
</dbReference>
<feature type="compositionally biased region" description="Low complexity" evidence="2">
    <location>
        <begin position="97"/>
        <end position="107"/>
    </location>
</feature>
<dbReference type="Proteomes" id="UP000554286">
    <property type="component" value="Unassembled WGS sequence"/>
</dbReference>
<keyword evidence="4" id="KW-0346">Stress response</keyword>
<proteinExistence type="predicted"/>
<reference evidence="4 5" key="1">
    <citation type="submission" date="2020-08" db="EMBL/GenBank/DDBJ databases">
        <title>Genome sequencing of Purple Non-Sulfur Bacteria from various extreme environments.</title>
        <authorList>
            <person name="Mayer M."/>
        </authorList>
    </citation>
    <scope>NUCLEOTIDE SEQUENCE [LARGE SCALE GENOMIC DNA]</scope>
    <source>
        <strain evidence="4 5">JA131</strain>
    </source>
</reference>
<evidence type="ECO:0000259" key="3">
    <source>
        <dbReference type="SMART" id="SM00363"/>
    </source>
</evidence>
<dbReference type="EMBL" id="JACIGK010000001">
    <property type="protein sequence ID" value="MBB4264562.1"/>
    <property type="molecule type" value="Genomic_DNA"/>
</dbReference>
<organism evidence="4 5">
    <name type="scientific">Roseospira visakhapatnamensis</name>
    <dbReference type="NCBI Taxonomy" id="390880"/>
    <lineage>
        <taxon>Bacteria</taxon>
        <taxon>Pseudomonadati</taxon>
        <taxon>Pseudomonadota</taxon>
        <taxon>Alphaproteobacteria</taxon>
        <taxon>Rhodospirillales</taxon>
        <taxon>Rhodospirillaceae</taxon>
        <taxon>Roseospira</taxon>
    </lineage>
</organism>
<protein>
    <submittedName>
        <fullName evidence="4">Ribosome-associated heat shock protein Hsp15</fullName>
    </submittedName>
</protein>
<dbReference type="CDD" id="cd00165">
    <property type="entry name" value="S4"/>
    <property type="match status" value="1"/>
</dbReference>
<dbReference type="Gene3D" id="3.10.290.10">
    <property type="entry name" value="RNA-binding S4 domain"/>
    <property type="match status" value="1"/>
</dbReference>
<dbReference type="InterPro" id="IPR036986">
    <property type="entry name" value="S4_RNA-bd_sf"/>
</dbReference>
<keyword evidence="1" id="KW-0694">RNA-binding</keyword>
<feature type="compositionally biased region" description="Basic and acidic residues" evidence="2">
    <location>
        <begin position="121"/>
        <end position="135"/>
    </location>
</feature>
<evidence type="ECO:0000313" key="4">
    <source>
        <dbReference type="EMBL" id="MBB4264562.1"/>
    </source>
</evidence>
<feature type="domain" description="RNA-binding S4" evidence="3">
    <location>
        <begin position="9"/>
        <end position="74"/>
    </location>
</feature>
<feature type="region of interest" description="Disordered" evidence="2">
    <location>
        <begin position="89"/>
        <end position="135"/>
    </location>
</feature>
<gene>
    <name evidence="4" type="ORF">GGD89_000168</name>
</gene>
<dbReference type="AlphaFoldDB" id="A0A7W6R9V7"/>
<dbReference type="Pfam" id="PF01479">
    <property type="entry name" value="S4"/>
    <property type="match status" value="1"/>
</dbReference>
<keyword evidence="5" id="KW-1185">Reference proteome</keyword>
<dbReference type="InterPro" id="IPR002942">
    <property type="entry name" value="S4_RNA-bd"/>
</dbReference>
<sequence length="135" mass="14773">MTDRSGESMRIDKWLWHARFRKTRALAQALCADGCVTLNGATVTKASAQVRAGDEVVLILGPMRRRLRVAALGARRGPAPEAQALYEDLAPPERLADPVMAPAPVAPRDSGSGRPTKRDRRALNKLRDPWQEPPG</sequence>
<evidence type="ECO:0000256" key="1">
    <source>
        <dbReference type="PROSITE-ProRule" id="PRU00182"/>
    </source>
</evidence>
<evidence type="ECO:0000313" key="5">
    <source>
        <dbReference type="Proteomes" id="UP000554286"/>
    </source>
</evidence>